<keyword evidence="2 4" id="KW-0863">Zinc-finger</keyword>
<dbReference type="AlphaFoldDB" id="A0A7K9CEC0"/>
<dbReference type="Gene3D" id="1.10.1200.30">
    <property type="match status" value="1"/>
</dbReference>
<dbReference type="Gene3D" id="4.10.60.10">
    <property type="entry name" value="Zinc finger, CCHC-type"/>
    <property type="match status" value="1"/>
</dbReference>
<dbReference type="SUPFAM" id="SSF47353">
    <property type="entry name" value="Retrovirus capsid dimerization domain-like"/>
    <property type="match status" value="1"/>
</dbReference>
<feature type="compositionally biased region" description="Pro residues" evidence="5">
    <location>
        <begin position="140"/>
        <end position="155"/>
    </location>
</feature>
<dbReference type="InterPro" id="IPR001878">
    <property type="entry name" value="Znf_CCHC"/>
</dbReference>
<dbReference type="PANTHER" id="PTHR40389:SF3">
    <property type="entry name" value="IGE-BINDING PROTEIN"/>
    <property type="match status" value="1"/>
</dbReference>
<evidence type="ECO:0000256" key="5">
    <source>
        <dbReference type="SAM" id="MobiDB-lite"/>
    </source>
</evidence>
<keyword evidence="1" id="KW-0479">Metal-binding</keyword>
<dbReference type="Pfam" id="PF19317">
    <property type="entry name" value="Gag_p24_C"/>
    <property type="match status" value="1"/>
</dbReference>
<dbReference type="InterPro" id="IPR050195">
    <property type="entry name" value="Primate_lentivir_Gag_pol-like"/>
</dbReference>
<dbReference type="PROSITE" id="PS50158">
    <property type="entry name" value="ZF_CCHC"/>
    <property type="match status" value="1"/>
</dbReference>
<feature type="compositionally biased region" description="Pro residues" evidence="5">
    <location>
        <begin position="167"/>
        <end position="182"/>
    </location>
</feature>
<organism evidence="7 8">
    <name type="scientific">Psilopogon haemacephalus</name>
    <name type="common">coppersmith barbet</name>
    <dbReference type="NCBI Taxonomy" id="2585815"/>
    <lineage>
        <taxon>Eukaryota</taxon>
        <taxon>Metazoa</taxon>
        <taxon>Chordata</taxon>
        <taxon>Craniata</taxon>
        <taxon>Vertebrata</taxon>
        <taxon>Euteleostomi</taxon>
        <taxon>Archelosauria</taxon>
        <taxon>Archosauria</taxon>
        <taxon>Dinosauria</taxon>
        <taxon>Saurischia</taxon>
        <taxon>Theropoda</taxon>
        <taxon>Coelurosauria</taxon>
        <taxon>Aves</taxon>
        <taxon>Neognathae</taxon>
        <taxon>Neoaves</taxon>
        <taxon>Telluraves</taxon>
        <taxon>Coraciimorphae</taxon>
        <taxon>Piciformes</taxon>
        <taxon>Megalaimidae</taxon>
        <taxon>Psilopogon</taxon>
    </lineage>
</organism>
<gene>
    <name evidence="7" type="primary">Ervk9_3</name>
    <name evidence="7" type="ORF">PSIHAE_R03905</name>
</gene>
<dbReference type="OrthoDB" id="9352756at2759"/>
<dbReference type="InterPro" id="IPR045345">
    <property type="entry name" value="Gag_p24_C"/>
</dbReference>
<dbReference type="GO" id="GO:0008270">
    <property type="term" value="F:zinc ion binding"/>
    <property type="evidence" value="ECO:0007669"/>
    <property type="project" value="UniProtKB-KW"/>
</dbReference>
<accession>A0A7K9CEC0</accession>
<dbReference type="EMBL" id="VWZI01016452">
    <property type="protein sequence ID" value="NXG49725.1"/>
    <property type="molecule type" value="Genomic_DNA"/>
</dbReference>
<dbReference type="GO" id="GO:0003676">
    <property type="term" value="F:nucleic acid binding"/>
    <property type="evidence" value="ECO:0007669"/>
    <property type="project" value="InterPro"/>
</dbReference>
<dbReference type="InterPro" id="IPR008916">
    <property type="entry name" value="Retrov_capsid_C"/>
</dbReference>
<protein>
    <submittedName>
        <fullName evidence="7">GAK9 protein</fullName>
    </submittedName>
</protein>
<feature type="region of interest" description="Disordered" evidence="5">
    <location>
        <begin position="133"/>
        <end position="188"/>
    </location>
</feature>
<evidence type="ECO:0000259" key="6">
    <source>
        <dbReference type="PROSITE" id="PS50158"/>
    </source>
</evidence>
<sequence>MERQAAYNLFTAFLQKRGVKDIDLQKELPGLLEYGHAKGLFANPHTVHELSEWRKLGDVLWQSTLEDDKTAKKLGKVWRVVHNELLQHQAEKREAEQVSAAQTKNKDYDGNWFTLQSEPAGVSMVSLPPLQTITATGGLHPPPPPPFPPRVPSAPPVEANQQLPASTTPPPSRPAIAPPPLQPANELIPGAESDLAGAIAQERRGAWAALAKECMERGDNDAAEVTRHLACPVTFTPAAGGGLTVEIYALDWKLLSQLRSTVSQFGVTSEPARQMIEYIFGTQILLPADCRAIAKLIFTLHQQILFSAYWQASMQESINTQRQRRDPLYGITLDELMSIGPFHCTEAQLLLGPDKCREAMRLVKAAIEKVKDPGGIPSYMSIKQGRDEAFGLFVDRVAVAIERAGVANYLKGILIKQCVFQNCNQVARGVISTLGANWSIEEALERLSMVPTGTQACIVDAIKSLGIGFQEQASQSQVLAALAPLQASAAALSKPSGGHKKCFRCGGMGHFRCQCTSAGAWCHKCQSDMHNTNACCRRPGNANQSMLGNSGRAQTQVATAT</sequence>
<feature type="non-terminal residue" evidence="7">
    <location>
        <position position="1"/>
    </location>
</feature>
<dbReference type="Gene3D" id="1.10.375.10">
    <property type="entry name" value="Human Immunodeficiency Virus Type 1 Capsid Protein"/>
    <property type="match status" value="1"/>
</dbReference>
<evidence type="ECO:0000256" key="1">
    <source>
        <dbReference type="ARBA" id="ARBA00022723"/>
    </source>
</evidence>
<evidence type="ECO:0000256" key="4">
    <source>
        <dbReference type="PROSITE-ProRule" id="PRU00047"/>
    </source>
</evidence>
<comment type="caution">
    <text evidence="7">The sequence shown here is derived from an EMBL/GenBank/DDBJ whole genome shotgun (WGS) entry which is preliminary data.</text>
</comment>
<reference evidence="7 8" key="1">
    <citation type="submission" date="2019-09" db="EMBL/GenBank/DDBJ databases">
        <title>Bird 10,000 Genomes (B10K) Project - Family phase.</title>
        <authorList>
            <person name="Zhang G."/>
        </authorList>
    </citation>
    <scope>NUCLEOTIDE SEQUENCE [LARGE SCALE GENOMIC DNA]</scope>
    <source>
        <strain evidence="7">B10K-DU-001-24</strain>
        <tissue evidence="7">Muscle</tissue>
    </source>
</reference>
<dbReference type="Pfam" id="PF00607">
    <property type="entry name" value="Gag_p24"/>
    <property type="match status" value="1"/>
</dbReference>
<evidence type="ECO:0000256" key="3">
    <source>
        <dbReference type="ARBA" id="ARBA00022833"/>
    </source>
</evidence>
<evidence type="ECO:0000313" key="7">
    <source>
        <dbReference type="EMBL" id="NXG49725.1"/>
    </source>
</evidence>
<keyword evidence="8" id="KW-1185">Reference proteome</keyword>
<dbReference type="GO" id="GO:0016032">
    <property type="term" value="P:viral process"/>
    <property type="evidence" value="ECO:0007669"/>
    <property type="project" value="InterPro"/>
</dbReference>
<dbReference type="Proteomes" id="UP000574528">
    <property type="component" value="Unassembled WGS sequence"/>
</dbReference>
<name>A0A7K9CEC0_9PICI</name>
<dbReference type="InterPro" id="IPR008919">
    <property type="entry name" value="Retrov_capsid_N"/>
</dbReference>
<proteinExistence type="predicted"/>
<dbReference type="SUPFAM" id="SSF47943">
    <property type="entry name" value="Retrovirus capsid protein, N-terminal core domain"/>
    <property type="match status" value="1"/>
</dbReference>
<evidence type="ECO:0000256" key="2">
    <source>
        <dbReference type="ARBA" id="ARBA00022771"/>
    </source>
</evidence>
<feature type="domain" description="CCHC-type" evidence="6">
    <location>
        <begin position="501"/>
        <end position="517"/>
    </location>
</feature>
<keyword evidence="3" id="KW-0862">Zinc</keyword>
<evidence type="ECO:0000313" key="8">
    <source>
        <dbReference type="Proteomes" id="UP000574528"/>
    </source>
</evidence>
<dbReference type="PANTHER" id="PTHR40389">
    <property type="entry name" value="ENDOGENOUS RETROVIRUS GROUP K MEMBER 24 GAG POLYPROTEIN-RELATED"/>
    <property type="match status" value="1"/>
</dbReference>
<feature type="non-terminal residue" evidence="7">
    <location>
        <position position="561"/>
    </location>
</feature>